<dbReference type="InterPro" id="IPR009937">
    <property type="entry name" value="Phage_holin_3_6"/>
</dbReference>
<organism evidence="3 4">
    <name type="scientific">Blastococcus goldschmidtiae</name>
    <dbReference type="NCBI Taxonomy" id="3075546"/>
    <lineage>
        <taxon>Bacteria</taxon>
        <taxon>Bacillati</taxon>
        <taxon>Actinomycetota</taxon>
        <taxon>Actinomycetes</taxon>
        <taxon>Geodermatophilales</taxon>
        <taxon>Geodermatophilaceae</taxon>
        <taxon>Blastococcus</taxon>
    </lineage>
</organism>
<feature type="region of interest" description="Disordered" evidence="1">
    <location>
        <begin position="1"/>
        <end position="24"/>
    </location>
</feature>
<proteinExistence type="predicted"/>
<keyword evidence="4" id="KW-1185">Reference proteome</keyword>
<dbReference type="EMBL" id="JAVREI010000013">
    <property type="protein sequence ID" value="MDT0277485.1"/>
    <property type="molecule type" value="Genomic_DNA"/>
</dbReference>
<evidence type="ECO:0000313" key="3">
    <source>
        <dbReference type="EMBL" id="MDT0277485.1"/>
    </source>
</evidence>
<evidence type="ECO:0000313" key="4">
    <source>
        <dbReference type="Proteomes" id="UP001183222"/>
    </source>
</evidence>
<gene>
    <name evidence="3" type="ORF">RM425_16420</name>
</gene>
<name>A0ABU2KBC3_9ACTN</name>
<sequence>MAHSVSGTPSSSSAVRPAGTEEPSVGTLVQSAMADISTLVRSEIELAKAEVGRSAKKAGISVGLFGAAGVLAAFAGIYLFVTIAEALTALGLPRWVSYGIVTLFLLILAGICALIGKRMISKIEKPERTLETLSDLPEVLHREAPGQRHRAVPEVSNGKVVLRGNESYKV</sequence>
<feature type="transmembrane region" description="Helical" evidence="2">
    <location>
        <begin position="95"/>
        <end position="116"/>
    </location>
</feature>
<evidence type="ECO:0000256" key="1">
    <source>
        <dbReference type="SAM" id="MobiDB-lite"/>
    </source>
</evidence>
<feature type="compositionally biased region" description="Low complexity" evidence="1">
    <location>
        <begin position="1"/>
        <end position="13"/>
    </location>
</feature>
<protein>
    <submittedName>
        <fullName evidence="3">Phage holin family protein</fullName>
    </submittedName>
</protein>
<keyword evidence="2" id="KW-0472">Membrane</keyword>
<evidence type="ECO:0000256" key="2">
    <source>
        <dbReference type="SAM" id="Phobius"/>
    </source>
</evidence>
<accession>A0ABU2KBC3</accession>
<reference evidence="4" key="1">
    <citation type="submission" date="2023-07" db="EMBL/GenBank/DDBJ databases">
        <title>30 novel species of actinomycetes from the DSMZ collection.</title>
        <authorList>
            <person name="Nouioui I."/>
        </authorList>
    </citation>
    <scope>NUCLEOTIDE SEQUENCE [LARGE SCALE GENOMIC DNA]</scope>
    <source>
        <strain evidence="4">DSM 46792</strain>
    </source>
</reference>
<dbReference type="Pfam" id="PF07332">
    <property type="entry name" value="Phage_holin_3_6"/>
    <property type="match status" value="1"/>
</dbReference>
<keyword evidence="2" id="KW-1133">Transmembrane helix</keyword>
<feature type="transmembrane region" description="Helical" evidence="2">
    <location>
        <begin position="62"/>
        <end position="83"/>
    </location>
</feature>
<keyword evidence="2" id="KW-0812">Transmembrane</keyword>
<dbReference type="Proteomes" id="UP001183222">
    <property type="component" value="Unassembled WGS sequence"/>
</dbReference>
<dbReference type="RefSeq" id="WP_311346292.1">
    <property type="nucleotide sequence ID" value="NZ_JAVREI010000013.1"/>
</dbReference>
<comment type="caution">
    <text evidence="3">The sequence shown here is derived from an EMBL/GenBank/DDBJ whole genome shotgun (WGS) entry which is preliminary data.</text>
</comment>